<dbReference type="SMART" id="SM00861">
    <property type="entry name" value="Transket_pyr"/>
    <property type="match status" value="1"/>
</dbReference>
<keyword evidence="4 10" id="KW-0808">Transferase</keyword>
<keyword evidence="13" id="KW-1185">Reference proteome</keyword>
<reference evidence="12 13" key="1">
    <citation type="submission" date="2016-10" db="EMBL/GenBank/DDBJ databases">
        <authorList>
            <person name="de Groot N.N."/>
        </authorList>
    </citation>
    <scope>NUCLEOTIDE SEQUENCE [LARGE SCALE GENOMIC DNA]</scope>
    <source>
        <strain evidence="12 13">CPCC 201354</strain>
    </source>
</reference>
<accession>A0A1G8B7P2</accession>
<dbReference type="InterPro" id="IPR049557">
    <property type="entry name" value="Transketolase_CS"/>
</dbReference>
<dbReference type="Pfam" id="PF13292">
    <property type="entry name" value="DXP_synthase_N"/>
    <property type="match status" value="2"/>
</dbReference>
<comment type="cofactor">
    <cofactor evidence="10">
        <name>thiamine diphosphate</name>
        <dbReference type="ChEBI" id="CHEBI:58937"/>
    </cofactor>
    <text evidence="10">Binds 1 thiamine pyrophosphate per subunit.</text>
</comment>
<comment type="cofactor">
    <cofactor evidence="10">
        <name>Mg(2+)</name>
        <dbReference type="ChEBI" id="CHEBI:18420"/>
    </cofactor>
    <text evidence="10">Binds 1 Mg(2+) ion per subunit.</text>
</comment>
<evidence type="ECO:0000259" key="11">
    <source>
        <dbReference type="SMART" id="SM00861"/>
    </source>
</evidence>
<evidence type="ECO:0000256" key="1">
    <source>
        <dbReference type="ARBA" id="ARBA00004980"/>
    </source>
</evidence>
<dbReference type="FunFam" id="3.40.50.970:FF:000005">
    <property type="entry name" value="1-deoxy-D-xylulose-5-phosphate synthase"/>
    <property type="match status" value="1"/>
</dbReference>
<comment type="function">
    <text evidence="10">Catalyzes the acyloin condensation reaction between C atoms 2 and 3 of pyruvate and glyceraldehyde 3-phosphate to yield 1-deoxy-D-xylulose-5-phosphate (DXP).</text>
</comment>
<dbReference type="SUPFAM" id="SSF52922">
    <property type="entry name" value="TK C-terminal domain-like"/>
    <property type="match status" value="1"/>
</dbReference>
<evidence type="ECO:0000256" key="5">
    <source>
        <dbReference type="ARBA" id="ARBA00022723"/>
    </source>
</evidence>
<feature type="binding site" evidence="10">
    <location>
        <position position="341"/>
    </location>
    <ligand>
        <name>thiamine diphosphate</name>
        <dbReference type="ChEBI" id="CHEBI:58937"/>
    </ligand>
</feature>
<dbReference type="Gene3D" id="3.40.50.970">
    <property type="match status" value="2"/>
</dbReference>
<dbReference type="UniPathway" id="UPA00064">
    <property type="reaction ID" value="UER00091"/>
</dbReference>
<comment type="subunit">
    <text evidence="3 10">Homodimer.</text>
</comment>
<dbReference type="Pfam" id="PF02779">
    <property type="entry name" value="Transket_pyr"/>
    <property type="match status" value="1"/>
</dbReference>
<dbReference type="SUPFAM" id="SSF52518">
    <property type="entry name" value="Thiamin diphosphate-binding fold (THDP-binding)"/>
    <property type="match status" value="2"/>
</dbReference>
<dbReference type="InterPro" id="IPR029061">
    <property type="entry name" value="THDP-binding"/>
</dbReference>
<gene>
    <name evidence="10" type="primary">dxs</name>
    <name evidence="12" type="ORF">SAMN05421505_113190</name>
</gene>
<keyword evidence="9 10" id="KW-0414">Isoprene biosynthesis</keyword>
<dbReference type="NCBIfam" id="NF003933">
    <property type="entry name" value="PRK05444.2-2"/>
    <property type="match status" value="1"/>
</dbReference>
<dbReference type="InterPro" id="IPR033248">
    <property type="entry name" value="Transketolase_C"/>
</dbReference>
<dbReference type="Proteomes" id="UP000198923">
    <property type="component" value="Unassembled WGS sequence"/>
</dbReference>
<comment type="catalytic activity">
    <reaction evidence="10">
        <text>D-glyceraldehyde 3-phosphate + pyruvate + H(+) = 1-deoxy-D-xylulose 5-phosphate + CO2</text>
        <dbReference type="Rhea" id="RHEA:12605"/>
        <dbReference type="ChEBI" id="CHEBI:15361"/>
        <dbReference type="ChEBI" id="CHEBI:15378"/>
        <dbReference type="ChEBI" id="CHEBI:16526"/>
        <dbReference type="ChEBI" id="CHEBI:57792"/>
        <dbReference type="ChEBI" id="CHEBI:59776"/>
        <dbReference type="EC" id="2.2.1.7"/>
    </reaction>
</comment>
<evidence type="ECO:0000256" key="2">
    <source>
        <dbReference type="ARBA" id="ARBA00011081"/>
    </source>
</evidence>
<dbReference type="FunFam" id="3.40.50.970:FF:000010">
    <property type="entry name" value="1-deoxy-D-xylulose-5-phosphate synthase"/>
    <property type="match status" value="1"/>
</dbReference>
<dbReference type="HAMAP" id="MF_00315">
    <property type="entry name" value="DXP_synth"/>
    <property type="match status" value="1"/>
</dbReference>
<feature type="binding site" evidence="10">
    <location>
        <position position="260"/>
    </location>
    <ligand>
        <name>thiamine diphosphate</name>
        <dbReference type="ChEBI" id="CHEBI:58937"/>
    </ligand>
</feature>
<dbReference type="STRING" id="504805.SAMN05421505_113190"/>
<evidence type="ECO:0000256" key="4">
    <source>
        <dbReference type="ARBA" id="ARBA00022679"/>
    </source>
</evidence>
<dbReference type="GO" id="GO:0005829">
    <property type="term" value="C:cytosol"/>
    <property type="evidence" value="ECO:0007669"/>
    <property type="project" value="TreeGrafter"/>
</dbReference>
<comment type="similarity">
    <text evidence="2 10">Belongs to the transketolase family. DXPS subfamily.</text>
</comment>
<dbReference type="GO" id="GO:0009228">
    <property type="term" value="P:thiamine biosynthetic process"/>
    <property type="evidence" value="ECO:0007669"/>
    <property type="project" value="UniProtKB-UniRule"/>
</dbReference>
<dbReference type="InterPro" id="IPR005475">
    <property type="entry name" value="Transketolase-like_Pyr-bd"/>
</dbReference>
<dbReference type="EC" id="2.2.1.7" evidence="10"/>
<feature type="binding site" evidence="10">
    <location>
        <begin position="157"/>
        <end position="158"/>
    </location>
    <ligand>
        <name>thiamine diphosphate</name>
        <dbReference type="ChEBI" id="CHEBI:58937"/>
    </ligand>
</feature>
<protein>
    <recommendedName>
        <fullName evidence="10">1-deoxy-D-xylulose-5-phosphate synthase</fullName>
        <ecNumber evidence="10">2.2.1.7</ecNumber>
    </recommendedName>
    <alternativeName>
        <fullName evidence="10">1-deoxyxylulose-5-phosphate synthase</fullName>
        <shortName evidence="10">DXP synthase</shortName>
        <shortName evidence="10">DXPS</shortName>
    </alternativeName>
</protein>
<dbReference type="CDD" id="cd02007">
    <property type="entry name" value="TPP_DXS"/>
    <property type="match status" value="1"/>
</dbReference>
<evidence type="ECO:0000313" key="12">
    <source>
        <dbReference type="EMBL" id="SDH29188.1"/>
    </source>
</evidence>
<dbReference type="GO" id="GO:0016114">
    <property type="term" value="P:terpenoid biosynthetic process"/>
    <property type="evidence" value="ECO:0007669"/>
    <property type="project" value="UniProtKB-UniRule"/>
</dbReference>
<evidence type="ECO:0000256" key="10">
    <source>
        <dbReference type="HAMAP-Rule" id="MF_00315"/>
    </source>
</evidence>
<feature type="binding site" evidence="10">
    <location>
        <position position="83"/>
    </location>
    <ligand>
        <name>thiamine diphosphate</name>
        <dbReference type="ChEBI" id="CHEBI:58937"/>
    </ligand>
</feature>
<feature type="binding site" evidence="10">
    <location>
        <begin position="124"/>
        <end position="126"/>
    </location>
    <ligand>
        <name>thiamine diphosphate</name>
        <dbReference type="ChEBI" id="CHEBI:58937"/>
    </ligand>
</feature>
<dbReference type="EMBL" id="FNCN01000013">
    <property type="protein sequence ID" value="SDH29188.1"/>
    <property type="molecule type" value="Genomic_DNA"/>
</dbReference>
<feature type="binding site" evidence="10">
    <location>
        <position position="186"/>
    </location>
    <ligand>
        <name>thiamine diphosphate</name>
        <dbReference type="ChEBI" id="CHEBI:58937"/>
    </ligand>
</feature>
<evidence type="ECO:0000256" key="8">
    <source>
        <dbReference type="ARBA" id="ARBA00023052"/>
    </source>
</evidence>
<evidence type="ECO:0000313" key="13">
    <source>
        <dbReference type="Proteomes" id="UP000198923"/>
    </source>
</evidence>
<proteinExistence type="inferred from homology"/>
<feature type="binding site" evidence="10">
    <location>
        <position position="186"/>
    </location>
    <ligand>
        <name>Mg(2+)</name>
        <dbReference type="ChEBI" id="CHEBI:18420"/>
    </ligand>
</feature>
<dbReference type="PANTHER" id="PTHR43322">
    <property type="entry name" value="1-D-DEOXYXYLULOSE 5-PHOSPHATE SYNTHASE-RELATED"/>
    <property type="match status" value="1"/>
</dbReference>
<evidence type="ECO:0000256" key="9">
    <source>
        <dbReference type="ARBA" id="ARBA00023229"/>
    </source>
</evidence>
<dbReference type="PROSITE" id="PS00801">
    <property type="entry name" value="TRANSKETOLASE_1"/>
    <property type="match status" value="1"/>
</dbReference>
<dbReference type="GO" id="GO:0030976">
    <property type="term" value="F:thiamine pyrophosphate binding"/>
    <property type="evidence" value="ECO:0007669"/>
    <property type="project" value="UniProtKB-UniRule"/>
</dbReference>
<dbReference type="PANTHER" id="PTHR43322:SF5">
    <property type="entry name" value="1-DEOXY-D-XYLULOSE-5-PHOSPHATE SYNTHASE, CHLOROPLASTIC"/>
    <property type="match status" value="1"/>
</dbReference>
<dbReference type="GO" id="GO:0008661">
    <property type="term" value="F:1-deoxy-D-xylulose-5-phosphate synthase activity"/>
    <property type="evidence" value="ECO:0007669"/>
    <property type="project" value="UniProtKB-UniRule"/>
</dbReference>
<keyword evidence="7 10" id="KW-0784">Thiamine biosynthesis</keyword>
<sequence length="600" mass="62384">MSPHLAAAPGMRLLSGIAGPDDLRALPAADMPALADEIRGFLIDTVSASGGHLGPNLGVVEVTMALHRVFDSPRDVLLFDTGHQAYVHKILTGRWDRFGGLRTAEGLSGYPSQAESAHDVIENSHASTALSYADGLAKAFELSGRRDRRIVALVGDGALTGGMCWEALNNIGSARKRPVIVVLNDNGRSYAPTVGALADHLGALRSGSPNAANLFDLLGFAYIGPVDGHDTPALEEALRQAADLRRPVVVHTITAKGKGYGPAEGDVAEQMHAVGVIDPVTGVPVSGGKRSWTSVFGDELATLGAERPDIVAITAAMPLPTGLGPFIQRFPSRVFDVGIAEQHAVTSAAGLALGGLHPVVAIYSTFLNRAFDQVLMDVALHRLPVTFVLDRAGVTGADGPSHHGVWDASLLPVVPGLRLAAPRDPRRLRELLREAVDHQDGPSVIRYPKAVAGPDIPTVRRNGTVDVIREDPGARVLLVAVGSLAAAALAAADDLAAHGVPSTVVDPRWTAPLHADLVALAAGHDLALTVEDTTATGALGARLAQALAETGAPARAATLALPPQFLPHATRDEILHAHGMDGAGIAANVMKLLNGTACTR</sequence>
<dbReference type="GO" id="GO:0000287">
    <property type="term" value="F:magnesium ion binding"/>
    <property type="evidence" value="ECO:0007669"/>
    <property type="project" value="UniProtKB-UniRule"/>
</dbReference>
<dbReference type="Pfam" id="PF02780">
    <property type="entry name" value="Transketolase_C"/>
    <property type="match status" value="1"/>
</dbReference>
<dbReference type="AlphaFoldDB" id="A0A1G8B7P2"/>
<evidence type="ECO:0000256" key="7">
    <source>
        <dbReference type="ARBA" id="ARBA00022977"/>
    </source>
</evidence>
<comment type="pathway">
    <text evidence="1 10">Metabolic intermediate biosynthesis; 1-deoxy-D-xylulose 5-phosphate biosynthesis; 1-deoxy-D-xylulose 5-phosphate from D-glyceraldehyde 3-phosphate and pyruvate: step 1/1.</text>
</comment>
<feature type="domain" description="Transketolase-like pyrimidine-binding" evidence="11">
    <location>
        <begin position="290"/>
        <end position="454"/>
    </location>
</feature>
<name>A0A1G8B7P2_9ACTN</name>
<dbReference type="InterPro" id="IPR009014">
    <property type="entry name" value="Transketo_C/PFOR_II"/>
</dbReference>
<dbReference type="InterPro" id="IPR005477">
    <property type="entry name" value="Dxylulose-5-P_synthase"/>
</dbReference>
<dbReference type="GO" id="GO:0019288">
    <property type="term" value="P:isopentenyl diphosphate biosynthetic process, methylerythritol 4-phosphate pathway"/>
    <property type="evidence" value="ECO:0007669"/>
    <property type="project" value="TreeGrafter"/>
</dbReference>
<dbReference type="CDD" id="cd07033">
    <property type="entry name" value="TPP_PYR_DXS_TK_like"/>
    <property type="match status" value="1"/>
</dbReference>
<feature type="binding site" evidence="10">
    <location>
        <position position="156"/>
    </location>
    <ligand>
        <name>Mg(2+)</name>
        <dbReference type="ChEBI" id="CHEBI:18420"/>
    </ligand>
</feature>
<organism evidence="12 13">
    <name type="scientific">Sinosporangium album</name>
    <dbReference type="NCBI Taxonomy" id="504805"/>
    <lineage>
        <taxon>Bacteria</taxon>
        <taxon>Bacillati</taxon>
        <taxon>Actinomycetota</taxon>
        <taxon>Actinomycetes</taxon>
        <taxon>Streptosporangiales</taxon>
        <taxon>Streptosporangiaceae</taxon>
        <taxon>Sinosporangium</taxon>
    </lineage>
</organism>
<keyword evidence="6 10" id="KW-0460">Magnesium</keyword>
<dbReference type="Gene3D" id="3.40.50.920">
    <property type="match status" value="1"/>
</dbReference>
<evidence type="ECO:0000256" key="6">
    <source>
        <dbReference type="ARBA" id="ARBA00022842"/>
    </source>
</evidence>
<keyword evidence="8 10" id="KW-0786">Thiamine pyrophosphate</keyword>
<keyword evidence="5 10" id="KW-0479">Metal-binding</keyword>
<evidence type="ECO:0000256" key="3">
    <source>
        <dbReference type="ARBA" id="ARBA00011738"/>
    </source>
</evidence>